<evidence type="ECO:0000313" key="3">
    <source>
        <dbReference type="Proteomes" id="UP000008731"/>
    </source>
</evidence>
<keyword evidence="1" id="KW-0175">Coiled coil</keyword>
<protein>
    <submittedName>
        <fullName evidence="2">Uncharacterized protein</fullName>
    </submittedName>
</protein>
<dbReference type="Proteomes" id="UP000008731">
    <property type="component" value="Segment"/>
</dbReference>
<reference evidence="2 3" key="1">
    <citation type="journal article" date="2010" name="Virol. J.">
        <title>Genomes of the T4-related bacteriophages as windows on microbial genome evolution.</title>
        <authorList>
            <person name="Petrov V.M."/>
            <person name="Ratnayaka S."/>
            <person name="Nolan J.M."/>
            <person name="Miller E.S."/>
            <person name="Karam J.D."/>
        </authorList>
    </citation>
    <scope>NUCLEOTIDE SEQUENCE [LARGE SCALE GENOMIC DNA]</scope>
</reference>
<gene>
    <name evidence="2" type="ORF">Acj9p078</name>
</gene>
<proteinExistence type="predicted"/>
<dbReference type="EMBL" id="HM004124">
    <property type="protein sequence ID" value="ADG59978.1"/>
    <property type="molecule type" value="Genomic_DNA"/>
</dbReference>
<evidence type="ECO:0000256" key="1">
    <source>
        <dbReference type="SAM" id="Coils"/>
    </source>
</evidence>
<name>E5EPL2_9CAUD</name>
<feature type="coiled-coil region" evidence="1">
    <location>
        <begin position="92"/>
        <end position="119"/>
    </location>
</feature>
<dbReference type="GeneID" id="9926512"/>
<sequence length="150" mass="16932">MNQRVTAIAIQAGSVLPTAEIANSWRYNWDKGRSWIGDEAGQELTPERIEHVNAKVQQNFKHFAINRDNFYNLYSGAPVELSIEQAQYFADIHNANNEIQAALTQARELISNAESLANRHDLTFDFDIAYGMGGEYDGKKGEWYPSSQSC</sequence>
<dbReference type="OrthoDB" id="40143at10239"/>
<organism evidence="2 3">
    <name type="scientific">Acinetobacter phage Acj9</name>
    <dbReference type="NCBI Taxonomy" id="760939"/>
    <lineage>
        <taxon>Viruses</taxon>
        <taxon>Duplodnaviria</taxon>
        <taxon>Heunggongvirae</taxon>
        <taxon>Uroviricota</taxon>
        <taxon>Caudoviricetes</taxon>
        <taxon>Pantevenvirales</taxon>
        <taxon>Straboviridae</taxon>
        <taxon>Twarogvirinae</taxon>
        <taxon>Acajnonavirus</taxon>
        <taxon>Acajnonavirus acj9</taxon>
    </lineage>
</organism>
<evidence type="ECO:0000313" key="2">
    <source>
        <dbReference type="EMBL" id="ADG59978.1"/>
    </source>
</evidence>
<dbReference type="RefSeq" id="YP_004010215.1">
    <property type="nucleotide sequence ID" value="NC_014663.1"/>
</dbReference>
<accession>E5EPL2</accession>
<dbReference type="KEGG" id="vg:9926512"/>
<keyword evidence="3" id="KW-1185">Reference proteome</keyword>